<reference evidence="2" key="1">
    <citation type="journal article" date="2023" name="Front. Plant Sci.">
        <title>Chromosomal-level genome assembly of Melastoma candidum provides insights into trichome evolution.</title>
        <authorList>
            <person name="Zhong Y."/>
            <person name="Wu W."/>
            <person name="Sun C."/>
            <person name="Zou P."/>
            <person name="Liu Y."/>
            <person name="Dai S."/>
            <person name="Zhou R."/>
        </authorList>
    </citation>
    <scope>NUCLEOTIDE SEQUENCE [LARGE SCALE GENOMIC DNA]</scope>
</reference>
<evidence type="ECO:0000313" key="1">
    <source>
        <dbReference type="EMBL" id="KAI4325206.1"/>
    </source>
</evidence>
<name>A0ACB9MMB3_9MYRT</name>
<dbReference type="EMBL" id="CM042888">
    <property type="protein sequence ID" value="KAI4325206.1"/>
    <property type="molecule type" value="Genomic_DNA"/>
</dbReference>
<sequence>MGLLDSQTPRDRMQHYASVQGLRAVSIECANLLNNGLDTYLRRLMKSCFGLMGARHRSGSMVDETHSHFSNHQTQFQNNGRSPFQVTLMDFKVSMELNPQHLGVNWP</sequence>
<dbReference type="Proteomes" id="UP001057402">
    <property type="component" value="Chromosome 9"/>
</dbReference>
<keyword evidence="2" id="KW-1185">Reference proteome</keyword>
<accession>A0ACB9MMB3</accession>
<protein>
    <submittedName>
        <fullName evidence="1">Uncharacterized protein</fullName>
    </submittedName>
</protein>
<gene>
    <name evidence="1" type="ORF">MLD38_030623</name>
</gene>
<evidence type="ECO:0000313" key="2">
    <source>
        <dbReference type="Proteomes" id="UP001057402"/>
    </source>
</evidence>
<proteinExistence type="predicted"/>
<organism evidence="1 2">
    <name type="scientific">Melastoma candidum</name>
    <dbReference type="NCBI Taxonomy" id="119954"/>
    <lineage>
        <taxon>Eukaryota</taxon>
        <taxon>Viridiplantae</taxon>
        <taxon>Streptophyta</taxon>
        <taxon>Embryophyta</taxon>
        <taxon>Tracheophyta</taxon>
        <taxon>Spermatophyta</taxon>
        <taxon>Magnoliopsida</taxon>
        <taxon>eudicotyledons</taxon>
        <taxon>Gunneridae</taxon>
        <taxon>Pentapetalae</taxon>
        <taxon>rosids</taxon>
        <taxon>malvids</taxon>
        <taxon>Myrtales</taxon>
        <taxon>Melastomataceae</taxon>
        <taxon>Melastomatoideae</taxon>
        <taxon>Melastomateae</taxon>
        <taxon>Melastoma</taxon>
    </lineage>
</organism>
<comment type="caution">
    <text evidence="1">The sequence shown here is derived from an EMBL/GenBank/DDBJ whole genome shotgun (WGS) entry which is preliminary data.</text>
</comment>